<dbReference type="PANTHER" id="PTHR42939">
    <property type="entry name" value="ABC TRANSPORTER ATP-BINDING PROTEIN ALBC-RELATED"/>
    <property type="match status" value="1"/>
</dbReference>
<dbReference type="CDD" id="cd03230">
    <property type="entry name" value="ABC_DR_subfamily_A"/>
    <property type="match status" value="1"/>
</dbReference>
<dbReference type="EMBL" id="JBIGHW010000003">
    <property type="protein sequence ID" value="MFG6440612.1"/>
    <property type="molecule type" value="Genomic_DNA"/>
</dbReference>
<sequence>MTPAIQTRQLGLRVQDSQWSSARPQLLDGIDLDIPEGAVVGLVGRNGAGKSTLMRCLLGLQTPDAGEAWLLGEPSLALTDTVRERLGYAAQTPDLFPRLTGQEHLSEMAAVYPGVHLPDALALAVRLDLPLGRRADALSLGDQQKLAVVLALAHDPDLLLLDEPVASLDPISRRDFMRALFALRRKPAPRTVLVSSHLLSDLERVVSHVLFLREGRVQLFIEWDDAVEHLRCVPARDPDSTGLHWSAAQGGQLLVDARQRPDAAGQPGLGMEDLLEVLNT</sequence>
<dbReference type="InterPro" id="IPR051782">
    <property type="entry name" value="ABC_Transporter_VariousFunc"/>
</dbReference>
<protein>
    <submittedName>
        <fullName evidence="6">ABC transporter ATP-binding protein</fullName>
    </submittedName>
</protein>
<keyword evidence="7" id="KW-1185">Reference proteome</keyword>
<reference evidence="6 7" key="1">
    <citation type="submission" date="2024-08" db="EMBL/GenBank/DDBJ databases">
        <authorList>
            <person name="Lu H."/>
        </authorList>
    </citation>
    <scope>NUCLEOTIDE SEQUENCE [LARGE SCALE GENOMIC DNA]</scope>
    <source>
        <strain evidence="6 7">LKC17W</strain>
    </source>
</reference>
<keyword evidence="2" id="KW-1003">Cell membrane</keyword>
<accession>A0ABW7FGS3</accession>
<keyword evidence="4 6" id="KW-0067">ATP-binding</keyword>
<evidence type="ECO:0000313" key="7">
    <source>
        <dbReference type="Proteomes" id="UP001606301"/>
    </source>
</evidence>
<feature type="domain" description="ABC transporter" evidence="5">
    <location>
        <begin position="12"/>
        <end position="239"/>
    </location>
</feature>
<dbReference type="SUPFAM" id="SSF52540">
    <property type="entry name" value="P-loop containing nucleoside triphosphate hydrolases"/>
    <property type="match status" value="1"/>
</dbReference>
<organism evidence="6 7">
    <name type="scientific">Pelomonas margarita</name>
    <dbReference type="NCBI Taxonomy" id="3299031"/>
    <lineage>
        <taxon>Bacteria</taxon>
        <taxon>Pseudomonadati</taxon>
        <taxon>Pseudomonadota</taxon>
        <taxon>Betaproteobacteria</taxon>
        <taxon>Burkholderiales</taxon>
        <taxon>Sphaerotilaceae</taxon>
        <taxon>Roseateles</taxon>
    </lineage>
</organism>
<dbReference type="InterPro" id="IPR003593">
    <property type="entry name" value="AAA+_ATPase"/>
</dbReference>
<dbReference type="InterPro" id="IPR027417">
    <property type="entry name" value="P-loop_NTPase"/>
</dbReference>
<evidence type="ECO:0000259" key="5">
    <source>
        <dbReference type="PROSITE" id="PS50893"/>
    </source>
</evidence>
<keyword evidence="1" id="KW-0813">Transport</keyword>
<dbReference type="PANTHER" id="PTHR42939:SF1">
    <property type="entry name" value="ABC TRANSPORTER ATP-BINDING PROTEIN ALBC-RELATED"/>
    <property type="match status" value="1"/>
</dbReference>
<dbReference type="GO" id="GO:0005524">
    <property type="term" value="F:ATP binding"/>
    <property type="evidence" value="ECO:0007669"/>
    <property type="project" value="UniProtKB-KW"/>
</dbReference>
<proteinExistence type="predicted"/>
<dbReference type="PROSITE" id="PS50893">
    <property type="entry name" value="ABC_TRANSPORTER_2"/>
    <property type="match status" value="1"/>
</dbReference>
<evidence type="ECO:0000256" key="4">
    <source>
        <dbReference type="ARBA" id="ARBA00022840"/>
    </source>
</evidence>
<dbReference type="Proteomes" id="UP001606301">
    <property type="component" value="Unassembled WGS sequence"/>
</dbReference>
<evidence type="ECO:0000256" key="3">
    <source>
        <dbReference type="ARBA" id="ARBA00022741"/>
    </source>
</evidence>
<dbReference type="SMART" id="SM00382">
    <property type="entry name" value="AAA"/>
    <property type="match status" value="1"/>
</dbReference>
<dbReference type="Gene3D" id="3.40.50.300">
    <property type="entry name" value="P-loop containing nucleotide triphosphate hydrolases"/>
    <property type="match status" value="1"/>
</dbReference>
<keyword evidence="2" id="KW-0472">Membrane</keyword>
<name>A0ABW7FGS3_9BURK</name>
<evidence type="ECO:0000313" key="6">
    <source>
        <dbReference type="EMBL" id="MFG6440612.1"/>
    </source>
</evidence>
<gene>
    <name evidence="6" type="ORF">ACG0Z3_07955</name>
</gene>
<dbReference type="Pfam" id="PF00005">
    <property type="entry name" value="ABC_tran"/>
    <property type="match status" value="1"/>
</dbReference>
<evidence type="ECO:0000256" key="1">
    <source>
        <dbReference type="ARBA" id="ARBA00022448"/>
    </source>
</evidence>
<keyword evidence="3" id="KW-0547">Nucleotide-binding</keyword>
<dbReference type="PROSITE" id="PS00211">
    <property type="entry name" value="ABC_TRANSPORTER_1"/>
    <property type="match status" value="1"/>
</dbReference>
<evidence type="ECO:0000256" key="2">
    <source>
        <dbReference type="ARBA" id="ARBA00022475"/>
    </source>
</evidence>
<comment type="caution">
    <text evidence="6">The sequence shown here is derived from an EMBL/GenBank/DDBJ whole genome shotgun (WGS) entry which is preliminary data.</text>
</comment>
<dbReference type="InterPro" id="IPR003439">
    <property type="entry name" value="ABC_transporter-like_ATP-bd"/>
</dbReference>
<dbReference type="InterPro" id="IPR017871">
    <property type="entry name" value="ABC_transporter-like_CS"/>
</dbReference>
<dbReference type="RefSeq" id="WP_394396741.1">
    <property type="nucleotide sequence ID" value="NZ_JBIGHW010000003.1"/>
</dbReference>